<gene>
    <name evidence="2" type="ORF">MCOR_48965</name>
</gene>
<evidence type="ECO:0000313" key="3">
    <source>
        <dbReference type="Proteomes" id="UP000507470"/>
    </source>
</evidence>
<keyword evidence="3" id="KW-1185">Reference proteome</keyword>
<protein>
    <submittedName>
        <fullName evidence="2">Uncharacterized protein</fullName>
    </submittedName>
</protein>
<dbReference type="AlphaFoldDB" id="A0A6J8E7E5"/>
<name>A0A6J8E7E5_MYTCO</name>
<reference evidence="2 3" key="1">
    <citation type="submission" date="2020-06" db="EMBL/GenBank/DDBJ databases">
        <authorList>
            <person name="Li R."/>
            <person name="Bekaert M."/>
        </authorList>
    </citation>
    <scope>NUCLEOTIDE SEQUENCE [LARGE SCALE GENOMIC DNA]</scope>
    <source>
        <strain evidence="3">wild</strain>
    </source>
</reference>
<accession>A0A6J8E7E5</accession>
<proteinExistence type="predicted"/>
<feature type="region of interest" description="Disordered" evidence="1">
    <location>
        <begin position="37"/>
        <end position="63"/>
    </location>
</feature>
<dbReference type="EMBL" id="CACVKT020008627">
    <property type="protein sequence ID" value="CAC5416330.1"/>
    <property type="molecule type" value="Genomic_DNA"/>
</dbReference>
<evidence type="ECO:0000256" key="1">
    <source>
        <dbReference type="SAM" id="MobiDB-lite"/>
    </source>
</evidence>
<sequence length="153" mass="17649">MLPELQLLSLQSRRQQQRLIFFFKVVEGKIPALPPDDLIKFHRPKHTERDAESDGEEASEPTGYSLHASIENSEDVQGLSKACSSRRNVTITKKTSKPILDLTEYSTNEDDIRKLFYPPTFKPSKKRSTERQTQCKECKRKKSYQTCIVNLCT</sequence>
<dbReference type="Proteomes" id="UP000507470">
    <property type="component" value="Unassembled WGS sequence"/>
</dbReference>
<evidence type="ECO:0000313" key="2">
    <source>
        <dbReference type="EMBL" id="CAC5416330.1"/>
    </source>
</evidence>
<organism evidence="2 3">
    <name type="scientific">Mytilus coruscus</name>
    <name type="common">Sea mussel</name>
    <dbReference type="NCBI Taxonomy" id="42192"/>
    <lineage>
        <taxon>Eukaryota</taxon>
        <taxon>Metazoa</taxon>
        <taxon>Spiralia</taxon>
        <taxon>Lophotrochozoa</taxon>
        <taxon>Mollusca</taxon>
        <taxon>Bivalvia</taxon>
        <taxon>Autobranchia</taxon>
        <taxon>Pteriomorphia</taxon>
        <taxon>Mytilida</taxon>
        <taxon>Mytiloidea</taxon>
        <taxon>Mytilidae</taxon>
        <taxon>Mytilinae</taxon>
        <taxon>Mytilus</taxon>
    </lineage>
</organism>